<reference evidence="2 3" key="1">
    <citation type="submission" date="2020-05" db="EMBL/GenBank/DDBJ databases">
        <title>Azospirillum oleiclasticum sp. nov, a nitrogen-fixing and heavy crude oil-emulsifying bacterium isolated from the crude oil of Yumen Oilfield.</title>
        <authorList>
            <person name="Wu D."/>
            <person name="Cai M."/>
            <person name="Zhang X."/>
        </authorList>
    </citation>
    <scope>NUCLEOTIDE SEQUENCE [LARGE SCALE GENOMIC DNA]</scope>
    <source>
        <strain evidence="2 3">ROY-1-1-2</strain>
    </source>
</reference>
<evidence type="ECO:0008006" key="4">
    <source>
        <dbReference type="Google" id="ProtNLM"/>
    </source>
</evidence>
<proteinExistence type="predicted"/>
<dbReference type="EMBL" id="JABFDB010000004">
    <property type="protein sequence ID" value="NYZ19657.1"/>
    <property type="molecule type" value="Genomic_DNA"/>
</dbReference>
<name>A0ABX2T8S2_9PROT</name>
<gene>
    <name evidence="2" type="ORF">HND93_08030</name>
</gene>
<evidence type="ECO:0000313" key="3">
    <source>
        <dbReference type="Proteomes" id="UP000584642"/>
    </source>
</evidence>
<feature type="region of interest" description="Disordered" evidence="1">
    <location>
        <begin position="49"/>
        <end position="93"/>
    </location>
</feature>
<dbReference type="RefSeq" id="WP_180281430.1">
    <property type="nucleotide sequence ID" value="NZ_JABFDB010000004.1"/>
</dbReference>
<protein>
    <recommendedName>
        <fullName evidence="4">DUF4164 domain-containing protein</fullName>
    </recommendedName>
</protein>
<comment type="caution">
    <text evidence="2">The sequence shown here is derived from an EMBL/GenBank/DDBJ whole genome shotgun (WGS) entry which is preliminary data.</text>
</comment>
<sequence>MTDAKGTDEEKADRTRCVDVEALEDTMEEVVETLDLAERAAGFVEATSNDADARSRAAQVRRQAEAMLDAAEENGTLRPAEDDASASTPGTMH</sequence>
<dbReference type="Proteomes" id="UP000584642">
    <property type="component" value="Unassembled WGS sequence"/>
</dbReference>
<organism evidence="2 3">
    <name type="scientific">Azospirillum oleiclasticum</name>
    <dbReference type="NCBI Taxonomy" id="2735135"/>
    <lineage>
        <taxon>Bacteria</taxon>
        <taxon>Pseudomonadati</taxon>
        <taxon>Pseudomonadota</taxon>
        <taxon>Alphaproteobacteria</taxon>
        <taxon>Rhodospirillales</taxon>
        <taxon>Azospirillaceae</taxon>
        <taxon>Azospirillum</taxon>
    </lineage>
</organism>
<accession>A0ABX2T8S2</accession>
<keyword evidence="3" id="KW-1185">Reference proteome</keyword>
<evidence type="ECO:0000313" key="2">
    <source>
        <dbReference type="EMBL" id="NYZ19657.1"/>
    </source>
</evidence>
<evidence type="ECO:0000256" key="1">
    <source>
        <dbReference type="SAM" id="MobiDB-lite"/>
    </source>
</evidence>